<dbReference type="AlphaFoldDB" id="A0A2B4SLW9"/>
<gene>
    <name evidence="3" type="ORF">AWC38_SpisGene4243</name>
</gene>
<dbReference type="Proteomes" id="UP000225706">
    <property type="component" value="Unassembled WGS sequence"/>
</dbReference>
<comment type="caution">
    <text evidence="3">The sequence shown here is derived from an EMBL/GenBank/DDBJ whole genome shotgun (WGS) entry which is preliminary data.</text>
</comment>
<reference evidence="4" key="1">
    <citation type="journal article" date="2017" name="bioRxiv">
        <title>Comparative analysis of the genomes of Stylophora pistillata and Acropora digitifera provides evidence for extensive differences between species of corals.</title>
        <authorList>
            <person name="Voolstra C.R."/>
            <person name="Li Y."/>
            <person name="Liew Y.J."/>
            <person name="Baumgarten S."/>
            <person name="Zoccola D."/>
            <person name="Flot J.-F."/>
            <person name="Tambutte S."/>
            <person name="Allemand D."/>
            <person name="Aranda M."/>
        </authorList>
    </citation>
    <scope>NUCLEOTIDE SEQUENCE [LARGE SCALE GENOMIC DNA]</scope>
</reference>
<sequence>MSSNASRREKNSVPEAMIPGLYVIQERNKIVLQIPKSEQSAVVGLLDRLIKKENQTATLPLLADIPPYVDSCKVVVCGENGKKTVKSFGNANDDSVVGLGFVLLHLGVDASSPLSFGGELLDDGVLIFFSKSHTLKLRQSLQGKTNCYFFLGDKFDIAHFELRWTADANYHVLPSSLQNSEPHPAETTTEDTTPKEPGAGSFPGHATIGVHYSGFGNEVEILRQVFDDYGKILQVLEGDIRRACTEPLMKHSKKMKAGDIEDLQLRVVLRPSYKKWSVGPSDLPTALIRSLQMVLHTVKVPMVFEGELVMSFYVSVLKE</sequence>
<dbReference type="Pfam" id="PF11979">
    <property type="entry name" value="SARA_C"/>
    <property type="match status" value="1"/>
</dbReference>
<feature type="compositionally biased region" description="Low complexity" evidence="1">
    <location>
        <begin position="181"/>
        <end position="197"/>
    </location>
</feature>
<accession>A0A2B4SLW9</accession>
<organism evidence="3 4">
    <name type="scientific">Stylophora pistillata</name>
    <name type="common">Smooth cauliflower coral</name>
    <dbReference type="NCBI Taxonomy" id="50429"/>
    <lineage>
        <taxon>Eukaryota</taxon>
        <taxon>Metazoa</taxon>
        <taxon>Cnidaria</taxon>
        <taxon>Anthozoa</taxon>
        <taxon>Hexacorallia</taxon>
        <taxon>Scleractinia</taxon>
        <taxon>Astrocoeniina</taxon>
        <taxon>Pocilloporidae</taxon>
        <taxon>Stylophora</taxon>
    </lineage>
</organism>
<evidence type="ECO:0000259" key="2">
    <source>
        <dbReference type="Pfam" id="PF11979"/>
    </source>
</evidence>
<dbReference type="EMBL" id="LSMT01000043">
    <property type="protein sequence ID" value="PFX30891.1"/>
    <property type="molecule type" value="Genomic_DNA"/>
</dbReference>
<evidence type="ECO:0000256" key="1">
    <source>
        <dbReference type="SAM" id="MobiDB-lite"/>
    </source>
</evidence>
<name>A0A2B4SLW9_STYPI</name>
<evidence type="ECO:0000313" key="3">
    <source>
        <dbReference type="EMBL" id="PFX30891.1"/>
    </source>
</evidence>
<feature type="domain" description="Smad anchor for receptor activation-like C-terminal" evidence="2">
    <location>
        <begin position="17"/>
        <end position="152"/>
    </location>
</feature>
<evidence type="ECO:0000313" key="4">
    <source>
        <dbReference type="Proteomes" id="UP000225706"/>
    </source>
</evidence>
<proteinExistence type="predicted"/>
<feature type="region of interest" description="Disordered" evidence="1">
    <location>
        <begin position="175"/>
        <end position="200"/>
    </location>
</feature>
<protein>
    <recommendedName>
        <fullName evidence="2">Smad anchor for receptor activation-like C-terminal domain-containing protein</fullName>
    </recommendedName>
</protein>
<dbReference type="OrthoDB" id="660555at2759"/>
<dbReference type="InterPro" id="IPR022557">
    <property type="entry name" value="SARA-like_C"/>
</dbReference>
<keyword evidence="4" id="KW-1185">Reference proteome</keyword>